<sequence>MGKFILIDGNSILNRAFYGIMSNKMLMTEDGTYTNAIYGFLAIMFKIMDDLNPDYMVVAFDLKAPTARHKMYEGYKATRKGMPDELAQQMPIMKEILKAMNIKVVEKEGYEADDILGTLSVFGERKRMQVTILSGDRDTFQLATNKVTIRIPRTKMGKTEVDDFDRAKVEEIYGIKPKQLIEVKGLQGDTSDNIPGVPGIGEKTALSLIKKYGTIDELYKKLEEGKTDIKGKLKEKLEENKDLAYLSRTLGTINLEVPLEENLEEFKVQEWDKEKVLQIFKKLKFHRYIERFHLEAEQKEENEELKELFTIERKKLKEIKTKLESSHKMFYYLKTKQMESGQEKNHLYIIKEKLDFLYITIDHVVYEIKIEPEEKEMIKQIFEDETIEKYGYQLTRDYILLKQMGIAPQGFKVDIQVAAYDLNPSNSKYPLEDLASDFLHLDMKEYLTKLGLKEEQKQINLFDLTNQNMQENEYEKYKYALNSYVIKELSTKLAEELEKVNETKLFQEIEMPLVEVLSQMQWNGMYVDEEELDCFGDELKGNLNEITEAIYKLAGEEFNINSTKQLGEILFEKLKLPVYKKTKSGYSTDVDVLEKLKPEHEIIEKILEYRSLAKLNSTYVEGLKPYINPVTKRIHSYFHQTITATGRISSTEPNLQNIPTRIELGKRLRKVFKPAEGYVYIDADYSQIELRVLAHISGDKKMIDAFKKDEDIHRQVASQVFGVPIDEVTKEQRSHAKAVNFGIVYGISDFGLGEQIGVSRKVAKAYIDEYLNKYSGIKKFMEDIVEKAKEQGYVETLFNRRRYIPELKSNSYVVRQFGARIAMNTPIQGTAADIMKIAMIRVHQELEKRKLKSKLVLQVHDELIIEAEKSEKEEVKELLQNAMEEAITLEIPLKAEVSEADNWYDAK</sequence>
<evidence type="ECO:0000256" key="4">
    <source>
        <dbReference type="ARBA" id="ARBA00022679"/>
    </source>
</evidence>
<evidence type="ECO:0000256" key="1">
    <source>
        <dbReference type="ARBA" id="ARBA00007705"/>
    </source>
</evidence>
<dbReference type="FunFam" id="1.20.1060.10:FF:000001">
    <property type="entry name" value="DNA polymerase I"/>
    <property type="match status" value="1"/>
</dbReference>
<dbReference type="Gene3D" id="1.10.150.20">
    <property type="entry name" value="5' to 3' exonuclease, C-terminal subdomain"/>
    <property type="match status" value="2"/>
</dbReference>
<evidence type="ECO:0000256" key="10">
    <source>
        <dbReference type="ARBA" id="ARBA00023204"/>
    </source>
</evidence>
<dbReference type="FunFam" id="1.10.150.20:FF:000003">
    <property type="entry name" value="DNA polymerase I"/>
    <property type="match status" value="1"/>
</dbReference>
<dbReference type="Gene3D" id="1.20.1060.10">
    <property type="entry name" value="Taq DNA Polymerase, Chain T, domain 4"/>
    <property type="match status" value="1"/>
</dbReference>
<keyword evidence="10 13" id="KW-0234">DNA repair</keyword>
<dbReference type="Pfam" id="PF02739">
    <property type="entry name" value="5_3_exonuc_N"/>
    <property type="match status" value="1"/>
</dbReference>
<feature type="domain" description="DNA-directed DNA polymerase family A palm" evidence="15">
    <location>
        <begin position="665"/>
        <end position="871"/>
    </location>
</feature>
<dbReference type="PRINTS" id="PR00868">
    <property type="entry name" value="DNAPOLI"/>
</dbReference>
<dbReference type="InterPro" id="IPR008918">
    <property type="entry name" value="HhH2"/>
</dbReference>
<dbReference type="InterPro" id="IPR036279">
    <property type="entry name" value="5-3_exonuclease_C_sf"/>
</dbReference>
<keyword evidence="4 13" id="KW-0808">Transferase</keyword>
<evidence type="ECO:0000256" key="11">
    <source>
        <dbReference type="ARBA" id="ARBA00049244"/>
    </source>
</evidence>
<dbReference type="Gene3D" id="3.30.70.370">
    <property type="match status" value="1"/>
</dbReference>
<dbReference type="Pfam" id="PF22619">
    <property type="entry name" value="DNA_polI_exo1"/>
    <property type="match status" value="1"/>
</dbReference>
<dbReference type="PANTHER" id="PTHR10133:SF27">
    <property type="entry name" value="DNA POLYMERASE NU"/>
    <property type="match status" value="1"/>
</dbReference>
<dbReference type="CDD" id="cd06140">
    <property type="entry name" value="DNA_polA_I_Bacillus_like_exo"/>
    <property type="match status" value="1"/>
</dbReference>
<comment type="caution">
    <text evidence="16">The sequence shown here is derived from an EMBL/GenBank/DDBJ whole genome shotgun (WGS) entry which is preliminary data.</text>
</comment>
<evidence type="ECO:0000256" key="13">
    <source>
        <dbReference type="RuleBase" id="RU004460"/>
    </source>
</evidence>
<evidence type="ECO:0000256" key="12">
    <source>
        <dbReference type="NCBIfam" id="TIGR00593"/>
    </source>
</evidence>
<dbReference type="PROSITE" id="PS00447">
    <property type="entry name" value="DNA_POLYMERASE_A"/>
    <property type="match status" value="1"/>
</dbReference>
<evidence type="ECO:0000259" key="15">
    <source>
        <dbReference type="SMART" id="SM00482"/>
    </source>
</evidence>
<dbReference type="SMART" id="SM00279">
    <property type="entry name" value="HhH2"/>
    <property type="match status" value="1"/>
</dbReference>
<dbReference type="InterPro" id="IPR019760">
    <property type="entry name" value="DNA-dir_DNA_pol_A_CS"/>
</dbReference>
<dbReference type="GO" id="GO:0008409">
    <property type="term" value="F:5'-3' exonuclease activity"/>
    <property type="evidence" value="ECO:0007669"/>
    <property type="project" value="UniProtKB-UniRule"/>
</dbReference>
<dbReference type="InterPro" id="IPR043502">
    <property type="entry name" value="DNA/RNA_pol_sf"/>
</dbReference>
<reference evidence="16" key="2">
    <citation type="journal article" date="2021" name="PeerJ">
        <title>Extensive microbial diversity within the chicken gut microbiome revealed by metagenomics and culture.</title>
        <authorList>
            <person name="Gilroy R."/>
            <person name="Ravi A."/>
            <person name="Getino M."/>
            <person name="Pursley I."/>
            <person name="Horton D.L."/>
            <person name="Alikhan N.F."/>
            <person name="Baker D."/>
            <person name="Gharbi K."/>
            <person name="Hall N."/>
            <person name="Watson M."/>
            <person name="Adriaenssens E.M."/>
            <person name="Foster-Nyarko E."/>
            <person name="Jarju S."/>
            <person name="Secka A."/>
            <person name="Antonio M."/>
            <person name="Oren A."/>
            <person name="Chaudhuri R.R."/>
            <person name="La Ragione R."/>
            <person name="Hildebrand F."/>
            <person name="Pallen M.J."/>
        </authorList>
    </citation>
    <scope>NUCLEOTIDE SEQUENCE</scope>
    <source>
        <strain evidence="16">CHK195-15760</strain>
    </source>
</reference>
<dbReference type="EC" id="2.7.7.7" evidence="2 12"/>
<evidence type="ECO:0000256" key="7">
    <source>
        <dbReference type="ARBA" id="ARBA00022763"/>
    </source>
</evidence>
<dbReference type="InterPro" id="IPR029060">
    <property type="entry name" value="PIN-like_dom_sf"/>
</dbReference>
<keyword evidence="13" id="KW-0378">Hydrolase</keyword>
<dbReference type="InterPro" id="IPR036397">
    <property type="entry name" value="RNaseH_sf"/>
</dbReference>
<dbReference type="InterPro" id="IPR018320">
    <property type="entry name" value="DNA_polymerase_1"/>
</dbReference>
<dbReference type="InterPro" id="IPR001098">
    <property type="entry name" value="DNA-dir_DNA_pol_A_palm_dom"/>
</dbReference>
<keyword evidence="7 13" id="KW-0227">DNA damage</keyword>
<dbReference type="SMART" id="SM00475">
    <property type="entry name" value="53EXOc"/>
    <property type="match status" value="1"/>
</dbReference>
<dbReference type="PANTHER" id="PTHR10133">
    <property type="entry name" value="DNA POLYMERASE I"/>
    <property type="match status" value="1"/>
</dbReference>
<dbReference type="AlphaFoldDB" id="A0A9D1S941"/>
<gene>
    <name evidence="13 16" type="primary">polA</name>
    <name evidence="16" type="ORF">IAB70_02270</name>
</gene>
<feature type="domain" description="5'-3' exonuclease" evidence="14">
    <location>
        <begin position="2"/>
        <end position="269"/>
    </location>
</feature>
<dbReference type="InterPro" id="IPR012337">
    <property type="entry name" value="RNaseH-like_sf"/>
</dbReference>
<dbReference type="NCBIfam" id="TIGR00593">
    <property type="entry name" value="pola"/>
    <property type="match status" value="1"/>
</dbReference>
<keyword evidence="5 13" id="KW-0548">Nucleotidyltransferase</keyword>
<dbReference type="GO" id="GO:0003677">
    <property type="term" value="F:DNA binding"/>
    <property type="evidence" value="ECO:0007669"/>
    <property type="project" value="UniProtKB-UniRule"/>
</dbReference>
<keyword evidence="8 13" id="KW-0239">DNA-directed DNA polymerase</keyword>
<dbReference type="EMBL" id="DVNH01000017">
    <property type="protein sequence ID" value="HIU51440.1"/>
    <property type="molecule type" value="Genomic_DNA"/>
</dbReference>
<evidence type="ECO:0000259" key="14">
    <source>
        <dbReference type="SMART" id="SM00475"/>
    </source>
</evidence>
<dbReference type="CDD" id="cd09859">
    <property type="entry name" value="PIN_53EXO"/>
    <property type="match status" value="1"/>
</dbReference>
<name>A0A9D1S941_9FIRM</name>
<dbReference type="CDD" id="cd08637">
    <property type="entry name" value="DNA_pol_A_pol_I_C"/>
    <property type="match status" value="1"/>
</dbReference>
<evidence type="ECO:0000313" key="17">
    <source>
        <dbReference type="Proteomes" id="UP000824093"/>
    </source>
</evidence>
<evidence type="ECO:0000256" key="6">
    <source>
        <dbReference type="ARBA" id="ARBA00022705"/>
    </source>
</evidence>
<keyword evidence="13" id="KW-0269">Exonuclease</keyword>
<dbReference type="GO" id="GO:0003887">
    <property type="term" value="F:DNA-directed DNA polymerase activity"/>
    <property type="evidence" value="ECO:0007669"/>
    <property type="project" value="UniProtKB-UniRule"/>
</dbReference>
<keyword evidence="13" id="KW-0540">Nuclease</keyword>
<dbReference type="InterPro" id="IPR054690">
    <property type="entry name" value="DNA_polI_exonuclease"/>
</dbReference>
<keyword evidence="9 13" id="KW-0238">DNA-binding</keyword>
<dbReference type="CDD" id="cd09898">
    <property type="entry name" value="H3TH_53EXO"/>
    <property type="match status" value="1"/>
</dbReference>
<dbReference type="SUPFAM" id="SSF56672">
    <property type="entry name" value="DNA/RNA polymerases"/>
    <property type="match status" value="1"/>
</dbReference>
<proteinExistence type="inferred from homology"/>
<protein>
    <recommendedName>
        <fullName evidence="3 12">DNA polymerase I</fullName>
        <ecNumber evidence="2 12">2.7.7.7</ecNumber>
    </recommendedName>
</protein>
<evidence type="ECO:0000256" key="9">
    <source>
        <dbReference type="ARBA" id="ARBA00023125"/>
    </source>
</evidence>
<organism evidence="16 17">
    <name type="scientific">Candidatus Merdicola faecigallinarum</name>
    <dbReference type="NCBI Taxonomy" id="2840862"/>
    <lineage>
        <taxon>Bacteria</taxon>
        <taxon>Bacillati</taxon>
        <taxon>Bacillota</taxon>
        <taxon>Clostridia</taxon>
        <taxon>Candidatus Merdicola</taxon>
    </lineage>
</organism>
<evidence type="ECO:0000256" key="3">
    <source>
        <dbReference type="ARBA" id="ARBA00020311"/>
    </source>
</evidence>
<dbReference type="NCBIfam" id="NF004397">
    <property type="entry name" value="PRK05755.1"/>
    <property type="match status" value="1"/>
</dbReference>
<dbReference type="SUPFAM" id="SSF47807">
    <property type="entry name" value="5' to 3' exonuclease, C-terminal subdomain"/>
    <property type="match status" value="1"/>
</dbReference>
<comment type="similarity">
    <text evidence="1 13">Belongs to the DNA polymerase type-A family.</text>
</comment>
<dbReference type="InterPro" id="IPR002298">
    <property type="entry name" value="DNA_polymerase_A"/>
</dbReference>
<evidence type="ECO:0000256" key="5">
    <source>
        <dbReference type="ARBA" id="ARBA00022695"/>
    </source>
</evidence>
<comment type="function">
    <text evidence="13">In addition to polymerase activity, this DNA polymerase exhibits 5'-3' exonuclease activity.</text>
</comment>
<dbReference type="Pfam" id="PF00476">
    <property type="entry name" value="DNA_pol_A"/>
    <property type="match status" value="1"/>
</dbReference>
<dbReference type="InterPro" id="IPR020045">
    <property type="entry name" value="DNA_polI_H3TH"/>
</dbReference>
<dbReference type="Pfam" id="PF01367">
    <property type="entry name" value="5_3_exonuc"/>
    <property type="match status" value="1"/>
</dbReference>
<evidence type="ECO:0000256" key="2">
    <source>
        <dbReference type="ARBA" id="ARBA00012417"/>
    </source>
</evidence>
<evidence type="ECO:0000313" key="16">
    <source>
        <dbReference type="EMBL" id="HIU51440.1"/>
    </source>
</evidence>
<reference evidence="16" key="1">
    <citation type="submission" date="2020-10" db="EMBL/GenBank/DDBJ databases">
        <authorList>
            <person name="Gilroy R."/>
        </authorList>
    </citation>
    <scope>NUCLEOTIDE SEQUENCE</scope>
    <source>
        <strain evidence="16">CHK195-15760</strain>
    </source>
</reference>
<dbReference type="SUPFAM" id="SSF88723">
    <property type="entry name" value="PIN domain-like"/>
    <property type="match status" value="1"/>
</dbReference>
<evidence type="ECO:0000256" key="8">
    <source>
        <dbReference type="ARBA" id="ARBA00022932"/>
    </source>
</evidence>
<dbReference type="GO" id="GO:0006302">
    <property type="term" value="P:double-strand break repair"/>
    <property type="evidence" value="ECO:0007669"/>
    <property type="project" value="TreeGrafter"/>
</dbReference>
<dbReference type="Gene3D" id="3.40.50.1010">
    <property type="entry name" value="5'-nuclease"/>
    <property type="match status" value="1"/>
</dbReference>
<dbReference type="InterPro" id="IPR002421">
    <property type="entry name" value="5-3_exonuclease"/>
</dbReference>
<dbReference type="Gene3D" id="3.30.420.10">
    <property type="entry name" value="Ribonuclease H-like superfamily/Ribonuclease H"/>
    <property type="match status" value="1"/>
</dbReference>
<dbReference type="FunFam" id="1.10.150.20:FF:000002">
    <property type="entry name" value="DNA polymerase I"/>
    <property type="match status" value="1"/>
</dbReference>
<dbReference type="SMART" id="SM00482">
    <property type="entry name" value="POLAc"/>
    <property type="match status" value="1"/>
</dbReference>
<comment type="subunit">
    <text evidence="13">Single-chain monomer with multiple functions.</text>
</comment>
<dbReference type="GO" id="GO:0006261">
    <property type="term" value="P:DNA-templated DNA replication"/>
    <property type="evidence" value="ECO:0007669"/>
    <property type="project" value="UniProtKB-UniRule"/>
</dbReference>
<keyword evidence="6 13" id="KW-0235">DNA replication</keyword>
<dbReference type="Proteomes" id="UP000824093">
    <property type="component" value="Unassembled WGS sequence"/>
</dbReference>
<dbReference type="SUPFAM" id="SSF53098">
    <property type="entry name" value="Ribonuclease H-like"/>
    <property type="match status" value="1"/>
</dbReference>
<comment type="catalytic activity">
    <reaction evidence="11 13">
        <text>DNA(n) + a 2'-deoxyribonucleoside 5'-triphosphate = DNA(n+1) + diphosphate</text>
        <dbReference type="Rhea" id="RHEA:22508"/>
        <dbReference type="Rhea" id="RHEA-COMP:17339"/>
        <dbReference type="Rhea" id="RHEA-COMP:17340"/>
        <dbReference type="ChEBI" id="CHEBI:33019"/>
        <dbReference type="ChEBI" id="CHEBI:61560"/>
        <dbReference type="ChEBI" id="CHEBI:173112"/>
        <dbReference type="EC" id="2.7.7.7"/>
    </reaction>
</comment>
<dbReference type="InterPro" id="IPR020046">
    <property type="entry name" value="5-3_exonucl_a-hlix_arch_N"/>
</dbReference>
<accession>A0A9D1S941</accession>